<dbReference type="Proteomes" id="UP000275846">
    <property type="component" value="Unassembled WGS sequence"/>
</dbReference>
<dbReference type="InterPro" id="IPR041577">
    <property type="entry name" value="RT_RNaseH_2"/>
</dbReference>
<dbReference type="AlphaFoldDB" id="A0A183TKG5"/>
<organism evidence="4">
    <name type="scientific">Schistocephalus solidus</name>
    <name type="common">Tapeworm</name>
    <dbReference type="NCBI Taxonomy" id="70667"/>
    <lineage>
        <taxon>Eukaryota</taxon>
        <taxon>Metazoa</taxon>
        <taxon>Spiralia</taxon>
        <taxon>Lophotrochozoa</taxon>
        <taxon>Platyhelminthes</taxon>
        <taxon>Cestoda</taxon>
        <taxon>Eucestoda</taxon>
        <taxon>Diphyllobothriidea</taxon>
        <taxon>Diphyllobothriidae</taxon>
        <taxon>Schistocephalus</taxon>
    </lineage>
</organism>
<dbReference type="EMBL" id="UYSU01041762">
    <property type="protein sequence ID" value="VDM03349.1"/>
    <property type="molecule type" value="Genomic_DNA"/>
</dbReference>
<keyword evidence="3" id="KW-1185">Reference proteome</keyword>
<reference evidence="4" key="1">
    <citation type="submission" date="2016-06" db="UniProtKB">
        <authorList>
            <consortium name="WormBaseParasite"/>
        </authorList>
    </citation>
    <scope>IDENTIFICATION</scope>
</reference>
<protein>
    <submittedName>
        <fullName evidence="4">RT_RNaseH_2 domain-containing protein</fullName>
    </submittedName>
</protein>
<feature type="domain" description="Reverse transcriptase/retrotransposon-derived protein RNase H-like" evidence="1">
    <location>
        <begin position="190"/>
        <end position="236"/>
    </location>
</feature>
<dbReference type="InterPro" id="IPR043502">
    <property type="entry name" value="DNA/RNA_pol_sf"/>
</dbReference>
<evidence type="ECO:0000313" key="2">
    <source>
        <dbReference type="EMBL" id="VDM03349.1"/>
    </source>
</evidence>
<evidence type="ECO:0000313" key="4">
    <source>
        <dbReference type="WBParaSite" id="SSLN_0001761201-mRNA-1"/>
    </source>
</evidence>
<evidence type="ECO:0000259" key="1">
    <source>
        <dbReference type="Pfam" id="PF17919"/>
    </source>
</evidence>
<name>A0A183TKG5_SCHSO</name>
<dbReference type="OrthoDB" id="1938451at2759"/>
<accession>A0A183TKG5</accession>
<gene>
    <name evidence="2" type="ORF">SSLN_LOCUS16963</name>
</gene>
<dbReference type="SUPFAM" id="SSF56672">
    <property type="entry name" value="DNA/RNA polymerases"/>
    <property type="match status" value="1"/>
</dbReference>
<dbReference type="WBParaSite" id="SSLN_0001761201-mRNA-1">
    <property type="protein sequence ID" value="SSLN_0001761201-mRNA-1"/>
    <property type="gene ID" value="SSLN_0001761201"/>
</dbReference>
<reference evidence="2 3" key="2">
    <citation type="submission" date="2018-11" db="EMBL/GenBank/DDBJ databases">
        <authorList>
            <consortium name="Pathogen Informatics"/>
        </authorList>
    </citation>
    <scope>NUCLEOTIDE SEQUENCE [LARGE SCALE GENOMIC DNA]</scope>
    <source>
        <strain evidence="2 3">NST_G2</strain>
    </source>
</reference>
<evidence type="ECO:0000313" key="3">
    <source>
        <dbReference type="Proteomes" id="UP000275846"/>
    </source>
</evidence>
<sequence>MKVYMEVVDGARPAAILGQLKNEVYTVARAANCTALLTSATIFERLRSEFGRSLMPCVQAFANEPFPELEARILDNFVDGISLPEIWLQFLRDLLGSIKFSLYFARRDEAIHTACPLVQESSRNWHSDGSMTMGPSLALSCLVWLSTAHHSLTRPSAAQLSLAGLSTVSLTRELEAKALSSDPPSVFPSNGVRKFVLDIDVSDTVIGTVVSQQQPDGTESVIQYLSRTLTKAERRY</sequence>
<proteinExistence type="predicted"/>
<dbReference type="Pfam" id="PF17919">
    <property type="entry name" value="RT_RNaseH_2"/>
    <property type="match status" value="1"/>
</dbReference>